<sequence>MNGRLDGLSAERLRQWLPLATLVVLVVLVGTLQPVFLQPATLLQLASDTAVLFILATGVTFVIMLGGIDLSIQSMASLASVVVALTVARLGYGAFALAIVIGLAAGFLSGLAHVRLKIPSFIATLATGGVLYSAALVISGERSITLADAERSYQSWITGTLFGVPGVIVIGLVVLVGAHVLQSHTRFGRYSSAIGAGEPAAYASGVKVGRQKIIAFVLSGGFAAVAGVVLAGRLASGSPTLAAELLLPSIAAVVVGGTAITGGVGSIWRTLVGALIISVVRIGMTFLGVNIFAQNIVFGILLVAAVAITIDRSKIPIVK</sequence>
<accession>A0A2P7SQF3</accession>
<dbReference type="RefSeq" id="WP_106770768.1">
    <property type="nucleotide sequence ID" value="NZ_PXYK01000003.1"/>
</dbReference>
<organism evidence="7 8">
    <name type="scientific">Kumtagia ephedrae</name>
    <dbReference type="NCBI Taxonomy" id="2116701"/>
    <lineage>
        <taxon>Bacteria</taxon>
        <taxon>Pseudomonadati</taxon>
        <taxon>Pseudomonadota</taxon>
        <taxon>Alphaproteobacteria</taxon>
        <taxon>Hyphomicrobiales</taxon>
        <taxon>Phyllobacteriaceae</taxon>
        <taxon>Kumtagia</taxon>
    </lineage>
</organism>
<proteinExistence type="predicted"/>
<keyword evidence="5 6" id="KW-0472">Membrane</keyword>
<dbReference type="GO" id="GO:0022857">
    <property type="term" value="F:transmembrane transporter activity"/>
    <property type="evidence" value="ECO:0007669"/>
    <property type="project" value="InterPro"/>
</dbReference>
<dbReference type="EMBL" id="PXYK01000003">
    <property type="protein sequence ID" value="PSJ64724.1"/>
    <property type="molecule type" value="Genomic_DNA"/>
</dbReference>
<evidence type="ECO:0000256" key="4">
    <source>
        <dbReference type="ARBA" id="ARBA00022989"/>
    </source>
</evidence>
<keyword evidence="2" id="KW-1003">Cell membrane</keyword>
<keyword evidence="3 6" id="KW-0812">Transmembrane</keyword>
<protein>
    <submittedName>
        <fullName evidence="7">ABC transporter permease</fullName>
    </submittedName>
</protein>
<dbReference type="CDD" id="cd06579">
    <property type="entry name" value="TM_PBP1_transp_AraH_like"/>
    <property type="match status" value="1"/>
</dbReference>
<dbReference type="PANTHER" id="PTHR32196:SF63">
    <property type="entry name" value="INNER MEMBRANE ABC TRANSPORTER PERMEASE PROTEIN YJFF"/>
    <property type="match status" value="1"/>
</dbReference>
<evidence type="ECO:0000256" key="5">
    <source>
        <dbReference type="ARBA" id="ARBA00023136"/>
    </source>
</evidence>
<evidence type="ECO:0000256" key="6">
    <source>
        <dbReference type="SAM" id="Phobius"/>
    </source>
</evidence>
<feature type="transmembrane region" description="Helical" evidence="6">
    <location>
        <begin position="92"/>
        <end position="114"/>
    </location>
</feature>
<dbReference type="OrthoDB" id="7284468at2"/>
<evidence type="ECO:0000256" key="3">
    <source>
        <dbReference type="ARBA" id="ARBA00022692"/>
    </source>
</evidence>
<evidence type="ECO:0000256" key="1">
    <source>
        <dbReference type="ARBA" id="ARBA00004651"/>
    </source>
</evidence>
<dbReference type="Pfam" id="PF02653">
    <property type="entry name" value="BPD_transp_2"/>
    <property type="match status" value="1"/>
</dbReference>
<feature type="transmembrane region" description="Helical" evidence="6">
    <location>
        <begin position="160"/>
        <end position="181"/>
    </location>
</feature>
<keyword evidence="8" id="KW-1185">Reference proteome</keyword>
<feature type="transmembrane region" description="Helical" evidence="6">
    <location>
        <begin position="292"/>
        <end position="310"/>
    </location>
</feature>
<feature type="transmembrane region" description="Helical" evidence="6">
    <location>
        <begin position="121"/>
        <end position="140"/>
    </location>
</feature>
<feature type="transmembrane region" description="Helical" evidence="6">
    <location>
        <begin position="16"/>
        <end position="37"/>
    </location>
</feature>
<evidence type="ECO:0000256" key="2">
    <source>
        <dbReference type="ARBA" id="ARBA00022475"/>
    </source>
</evidence>
<dbReference type="InterPro" id="IPR001851">
    <property type="entry name" value="ABC_transp_permease"/>
</dbReference>
<dbReference type="PANTHER" id="PTHR32196">
    <property type="entry name" value="ABC TRANSPORTER PERMEASE PROTEIN YPHD-RELATED-RELATED"/>
    <property type="match status" value="1"/>
</dbReference>
<dbReference type="GO" id="GO:0005886">
    <property type="term" value="C:plasma membrane"/>
    <property type="evidence" value="ECO:0007669"/>
    <property type="project" value="UniProtKB-SubCell"/>
</dbReference>
<gene>
    <name evidence="7" type="ORF">C7I84_03460</name>
</gene>
<name>A0A2P7SQF3_9HYPH</name>
<comment type="subcellular location">
    <subcellularLocation>
        <location evidence="1">Cell membrane</location>
        <topology evidence="1">Multi-pass membrane protein</topology>
    </subcellularLocation>
</comment>
<dbReference type="Proteomes" id="UP000241229">
    <property type="component" value="Unassembled WGS sequence"/>
</dbReference>
<evidence type="ECO:0000313" key="7">
    <source>
        <dbReference type="EMBL" id="PSJ64724.1"/>
    </source>
</evidence>
<feature type="transmembrane region" description="Helical" evidence="6">
    <location>
        <begin position="241"/>
        <end position="260"/>
    </location>
</feature>
<evidence type="ECO:0000313" key="8">
    <source>
        <dbReference type="Proteomes" id="UP000241229"/>
    </source>
</evidence>
<feature type="transmembrane region" description="Helical" evidence="6">
    <location>
        <begin position="49"/>
        <end position="72"/>
    </location>
</feature>
<comment type="caution">
    <text evidence="7">The sequence shown here is derived from an EMBL/GenBank/DDBJ whole genome shotgun (WGS) entry which is preliminary data.</text>
</comment>
<feature type="transmembrane region" description="Helical" evidence="6">
    <location>
        <begin position="213"/>
        <end position="235"/>
    </location>
</feature>
<keyword evidence="4 6" id="KW-1133">Transmembrane helix</keyword>
<reference evidence="7 8" key="1">
    <citation type="submission" date="2018-03" db="EMBL/GenBank/DDBJ databases">
        <title>The draft genome of Mesorhizobium sp. 6GN-30.</title>
        <authorList>
            <person name="Liu L."/>
            <person name="Li L."/>
            <person name="Wang T."/>
            <person name="Zhang X."/>
            <person name="Liang L."/>
        </authorList>
    </citation>
    <scope>NUCLEOTIDE SEQUENCE [LARGE SCALE GENOMIC DNA]</scope>
    <source>
        <strain evidence="7 8">6GN30</strain>
    </source>
</reference>
<dbReference type="AlphaFoldDB" id="A0A2P7SQF3"/>